<evidence type="ECO:0000256" key="8">
    <source>
        <dbReference type="ARBA" id="ARBA00023264"/>
    </source>
</evidence>
<dbReference type="PANTHER" id="PTHR11728:SF1">
    <property type="entry name" value="GLYCEROL-3-PHOSPHATE DEHYDROGENASE [NAD(+)] 2, CHLOROPLASTIC"/>
    <property type="match status" value="1"/>
</dbReference>
<evidence type="ECO:0000256" key="12">
    <source>
        <dbReference type="ARBA" id="ARBA00080511"/>
    </source>
</evidence>
<comment type="pathway">
    <text evidence="13">Membrane lipid metabolism; glycerophospholipid metabolism.</text>
</comment>
<dbReference type="Pfam" id="PF01210">
    <property type="entry name" value="NAD_Gly3P_dh_N"/>
    <property type="match status" value="1"/>
</dbReference>
<comment type="catalytic activity">
    <reaction evidence="13">
        <text>sn-glycerol 3-phosphate + NAD(+) = dihydroxyacetone phosphate + NADH + H(+)</text>
        <dbReference type="Rhea" id="RHEA:11092"/>
        <dbReference type="ChEBI" id="CHEBI:15378"/>
        <dbReference type="ChEBI" id="CHEBI:57540"/>
        <dbReference type="ChEBI" id="CHEBI:57597"/>
        <dbReference type="ChEBI" id="CHEBI:57642"/>
        <dbReference type="ChEBI" id="CHEBI:57945"/>
        <dbReference type="EC" id="1.1.1.94"/>
    </reaction>
</comment>
<evidence type="ECO:0000256" key="14">
    <source>
        <dbReference type="PIRSR" id="PIRSR000114-1"/>
    </source>
</evidence>
<feature type="binding site" evidence="13">
    <location>
        <position position="245"/>
    </location>
    <ligand>
        <name>sn-glycerol 3-phosphate</name>
        <dbReference type="ChEBI" id="CHEBI:57597"/>
    </ligand>
</feature>
<dbReference type="NCBIfam" id="NF000940">
    <property type="entry name" value="PRK00094.1-2"/>
    <property type="match status" value="1"/>
</dbReference>
<reference evidence="21 22" key="1">
    <citation type="submission" date="2018-08" db="EMBL/GenBank/DDBJ databases">
        <title>A genome reference for cultivated species of the human gut microbiota.</title>
        <authorList>
            <person name="Zou Y."/>
            <person name="Xue W."/>
            <person name="Luo G."/>
        </authorList>
    </citation>
    <scope>NUCLEOTIDE SEQUENCE [LARGE SCALE GENOMIC DNA]</scope>
    <source>
        <strain evidence="21 22">OM06-4</strain>
    </source>
</reference>
<evidence type="ECO:0000256" key="11">
    <source>
        <dbReference type="ARBA" id="ARBA00069372"/>
    </source>
</evidence>
<feature type="binding site" evidence="13">
    <location>
        <position position="12"/>
    </location>
    <ligand>
        <name>NADPH</name>
        <dbReference type="ChEBI" id="CHEBI:57783"/>
    </ligand>
</feature>
<comment type="caution">
    <text evidence="21">The sequence shown here is derived from an EMBL/GenBank/DDBJ whole genome shotgun (WGS) entry which is preliminary data.</text>
</comment>
<feature type="binding site" evidence="13">
    <location>
        <position position="257"/>
    </location>
    <ligand>
        <name>sn-glycerol 3-phosphate</name>
        <dbReference type="ChEBI" id="CHEBI:57597"/>
    </ligand>
</feature>
<dbReference type="PIRSF" id="PIRSF000114">
    <property type="entry name" value="Glycerol-3-P_dh"/>
    <property type="match status" value="1"/>
</dbReference>
<evidence type="ECO:0000256" key="2">
    <source>
        <dbReference type="ARBA" id="ARBA00022516"/>
    </source>
</evidence>
<dbReference type="InterPro" id="IPR006109">
    <property type="entry name" value="G3P_DH_NAD-dep_C"/>
</dbReference>
<feature type="binding site" evidence="15">
    <location>
        <position position="106"/>
    </location>
    <ligand>
        <name>substrate</name>
    </ligand>
</feature>
<feature type="binding site" evidence="13">
    <location>
        <position position="137"/>
    </location>
    <ligand>
        <name>sn-glycerol 3-phosphate</name>
        <dbReference type="ChEBI" id="CHEBI:57597"/>
    </ligand>
</feature>
<dbReference type="PANTHER" id="PTHR11728">
    <property type="entry name" value="GLYCEROL-3-PHOSPHATE DEHYDROGENASE"/>
    <property type="match status" value="1"/>
</dbReference>
<feature type="domain" description="Glycerol-3-phosphate dehydrogenase NAD-dependent N-terminal" evidence="18">
    <location>
        <begin position="3"/>
        <end position="160"/>
    </location>
</feature>
<feature type="active site" description="Proton acceptor" evidence="13 14">
    <location>
        <position position="192"/>
    </location>
</feature>
<dbReference type="InterPro" id="IPR013328">
    <property type="entry name" value="6PGD_dom2"/>
</dbReference>
<keyword evidence="4 13" id="KW-0560">Oxidoreductase</keyword>
<dbReference type="GO" id="GO:0005975">
    <property type="term" value="P:carbohydrate metabolic process"/>
    <property type="evidence" value="ECO:0007669"/>
    <property type="project" value="InterPro"/>
</dbReference>
<evidence type="ECO:0000256" key="9">
    <source>
        <dbReference type="ARBA" id="ARBA00052716"/>
    </source>
</evidence>
<dbReference type="HAMAP" id="MF_00394">
    <property type="entry name" value="NAD_Glyc3P_dehydrog"/>
    <property type="match status" value="1"/>
</dbReference>
<evidence type="ECO:0000256" key="17">
    <source>
        <dbReference type="RuleBase" id="RU000437"/>
    </source>
</evidence>
<dbReference type="GO" id="GO:0046168">
    <property type="term" value="P:glycerol-3-phosphate catabolic process"/>
    <property type="evidence" value="ECO:0007669"/>
    <property type="project" value="InterPro"/>
</dbReference>
<dbReference type="SUPFAM" id="SSF51735">
    <property type="entry name" value="NAD(P)-binding Rossmann-fold domains"/>
    <property type="match status" value="1"/>
</dbReference>
<evidence type="ECO:0000256" key="3">
    <source>
        <dbReference type="ARBA" id="ARBA00022857"/>
    </source>
</evidence>
<feature type="binding site" evidence="13">
    <location>
        <position position="255"/>
    </location>
    <ligand>
        <name>sn-glycerol 3-phosphate</name>
        <dbReference type="ChEBI" id="CHEBI:57597"/>
    </ligand>
</feature>
<feature type="binding site" evidence="13">
    <location>
        <position position="256"/>
    </location>
    <ligand>
        <name>NADPH</name>
        <dbReference type="ChEBI" id="CHEBI:57783"/>
    </ligand>
</feature>
<comment type="catalytic activity">
    <reaction evidence="9">
        <text>sn-glycerol 3-phosphate + NADP(+) = dihydroxyacetone phosphate + NADPH + H(+)</text>
        <dbReference type="Rhea" id="RHEA:11096"/>
        <dbReference type="ChEBI" id="CHEBI:15378"/>
        <dbReference type="ChEBI" id="CHEBI:57597"/>
        <dbReference type="ChEBI" id="CHEBI:57642"/>
        <dbReference type="ChEBI" id="CHEBI:57783"/>
        <dbReference type="ChEBI" id="CHEBI:58349"/>
        <dbReference type="EC" id="1.1.1.94"/>
    </reaction>
    <physiologicalReaction direction="right-to-left" evidence="9">
        <dbReference type="Rhea" id="RHEA:11098"/>
    </physiologicalReaction>
</comment>
<reference evidence="20" key="2">
    <citation type="submission" date="2023-01" db="EMBL/GenBank/DDBJ databases">
        <title>Human gut microbiome strain richness.</title>
        <authorList>
            <person name="Chen-Liaw A."/>
        </authorList>
    </citation>
    <scope>NUCLEOTIDE SEQUENCE</scope>
    <source>
        <strain evidence="20">1001217st2_G6_1001217B_191108</strain>
    </source>
</reference>
<evidence type="ECO:0000256" key="5">
    <source>
        <dbReference type="ARBA" id="ARBA00023027"/>
    </source>
</evidence>
<comment type="subcellular location">
    <subcellularLocation>
        <location evidence="13">Cytoplasm</location>
    </subcellularLocation>
</comment>
<sequence length="334" mass="37257">MSKIAVLGTGSWATALSRVLIDNQNEIMMYGIDQEQIDDINFNHQNEAFFHNISLESEIKATNNLEEALMDMDYLLITIPTQFVKETLEQVKPLIKKKITVINAAKGFDLGTNMRMSDTIRSVLDENLINPVVSLIGPSHAEEVVVRMLTTVCAVSLDDDTARDVQTLFSNDYFRVYRLNDEVGAEYGVAIKNVIAVAAGVLSGLGYGDNTKAALITRGLAEMVRYGTKKGGKLETYMGLTGVGDLIVTCSSVHSRNFQAGLEIGKTNDARAFMKNNKKTCEGIRTCRVIYEDAKKYTDIELPIINAIYNVLYNNHEPKREIQQLMRRELKIEG</sequence>
<dbReference type="Gene3D" id="3.40.50.720">
    <property type="entry name" value="NAD(P)-binding Rossmann-like Domain"/>
    <property type="match status" value="1"/>
</dbReference>
<comment type="caution">
    <text evidence="13">Lacks conserved residue(s) required for the propagation of feature annotation.</text>
</comment>
<feature type="binding site" evidence="13">
    <location>
        <position position="192"/>
    </location>
    <ligand>
        <name>sn-glycerol 3-phosphate</name>
        <dbReference type="ChEBI" id="CHEBI:57597"/>
    </ligand>
</feature>
<feature type="binding site" evidence="16">
    <location>
        <position position="83"/>
    </location>
    <ligand>
        <name>NAD(+)</name>
        <dbReference type="ChEBI" id="CHEBI:57540"/>
    </ligand>
</feature>
<dbReference type="GO" id="GO:0006650">
    <property type="term" value="P:glycerophospholipid metabolic process"/>
    <property type="evidence" value="ECO:0007669"/>
    <property type="project" value="UniProtKB-UniRule"/>
</dbReference>
<evidence type="ECO:0000256" key="1">
    <source>
        <dbReference type="ARBA" id="ARBA00011009"/>
    </source>
</evidence>
<dbReference type="Pfam" id="PF07479">
    <property type="entry name" value="NAD_Gly3P_dh_C"/>
    <property type="match status" value="1"/>
</dbReference>
<dbReference type="NCBIfam" id="NF000942">
    <property type="entry name" value="PRK00094.1-4"/>
    <property type="match status" value="1"/>
</dbReference>
<evidence type="ECO:0000256" key="13">
    <source>
        <dbReference type="HAMAP-Rule" id="MF_00394"/>
    </source>
</evidence>
<keyword evidence="2 13" id="KW-0444">Lipid biosynthesis</keyword>
<keyword evidence="3 13" id="KW-0521">NADP</keyword>
<dbReference type="GeneID" id="64196422"/>
<feature type="binding site" evidence="13">
    <location>
        <position position="256"/>
    </location>
    <ligand>
        <name>sn-glycerol 3-phosphate</name>
        <dbReference type="ChEBI" id="CHEBI:57597"/>
    </ligand>
</feature>
<name>A0A3E3EDX8_9FIRM</name>
<feature type="binding site" evidence="13">
    <location>
        <position position="11"/>
    </location>
    <ligand>
        <name>NADPH</name>
        <dbReference type="ChEBI" id="CHEBI:57783"/>
    </ligand>
</feature>
<dbReference type="InterPro" id="IPR006168">
    <property type="entry name" value="G3P_DH_NAD-dep"/>
</dbReference>
<dbReference type="GO" id="GO:0047952">
    <property type="term" value="F:glycerol-3-phosphate dehydrogenase [NAD(P)+] activity"/>
    <property type="evidence" value="ECO:0007669"/>
    <property type="project" value="UniProtKB-UniRule"/>
</dbReference>
<dbReference type="InterPro" id="IPR008927">
    <property type="entry name" value="6-PGluconate_DH-like_C_sf"/>
</dbReference>
<feature type="binding site" evidence="15">
    <location>
        <begin position="256"/>
        <end position="257"/>
    </location>
    <ligand>
        <name>substrate</name>
    </ligand>
</feature>
<evidence type="ECO:0000256" key="6">
    <source>
        <dbReference type="ARBA" id="ARBA00023098"/>
    </source>
</evidence>
<organism evidence="21 22">
    <name type="scientific">Thomasclavelia ramosa</name>
    <dbReference type="NCBI Taxonomy" id="1547"/>
    <lineage>
        <taxon>Bacteria</taxon>
        <taxon>Bacillati</taxon>
        <taxon>Bacillota</taxon>
        <taxon>Erysipelotrichia</taxon>
        <taxon>Erysipelotrichales</taxon>
        <taxon>Coprobacillaceae</taxon>
        <taxon>Thomasclavelia</taxon>
    </lineage>
</organism>
<dbReference type="EC" id="1.1.1.94" evidence="10 13"/>
<evidence type="ECO:0000313" key="20">
    <source>
        <dbReference type="EMBL" id="MDB7083571.1"/>
    </source>
</evidence>
<keyword evidence="7 13" id="KW-0594">Phospholipid biosynthesis</keyword>
<evidence type="ECO:0000256" key="15">
    <source>
        <dbReference type="PIRSR" id="PIRSR000114-2"/>
    </source>
</evidence>
<protein>
    <recommendedName>
        <fullName evidence="11 13">Glycerol-3-phosphate dehydrogenase [NAD(P)+]</fullName>
        <ecNumber evidence="10 13">1.1.1.94</ecNumber>
    </recommendedName>
    <alternativeName>
        <fullName evidence="13">NAD(P)(+)-dependent glycerol-3-phosphate dehydrogenase</fullName>
    </alternativeName>
    <alternativeName>
        <fullName evidence="12 13">NAD(P)H-dependent dihydroxyacetone-phosphate reductase</fullName>
    </alternativeName>
</protein>
<feature type="domain" description="Glycerol-3-phosphate dehydrogenase NAD-dependent C-terminal" evidence="19">
    <location>
        <begin position="181"/>
        <end position="321"/>
    </location>
</feature>
<keyword evidence="13" id="KW-0963">Cytoplasm</keyword>
<evidence type="ECO:0000259" key="19">
    <source>
        <dbReference type="Pfam" id="PF07479"/>
    </source>
</evidence>
<dbReference type="GO" id="GO:0046167">
    <property type="term" value="P:glycerol-3-phosphate biosynthetic process"/>
    <property type="evidence" value="ECO:0007669"/>
    <property type="project" value="UniProtKB-UniRule"/>
</dbReference>
<dbReference type="GO" id="GO:0051287">
    <property type="term" value="F:NAD binding"/>
    <property type="evidence" value="ECO:0007669"/>
    <property type="project" value="InterPro"/>
</dbReference>
<feature type="binding site" evidence="13">
    <location>
        <position position="282"/>
    </location>
    <ligand>
        <name>NADPH</name>
        <dbReference type="ChEBI" id="CHEBI:57783"/>
    </ligand>
</feature>
<dbReference type="EMBL" id="JAQLKE010000009">
    <property type="protein sequence ID" value="MDB7083571.1"/>
    <property type="molecule type" value="Genomic_DNA"/>
</dbReference>
<gene>
    <name evidence="13" type="primary">gpsA</name>
    <name evidence="21" type="ORF">DXB93_06745</name>
    <name evidence="20" type="ORF">PM738_07150</name>
</gene>
<evidence type="ECO:0000256" key="16">
    <source>
        <dbReference type="PIRSR" id="PIRSR000114-3"/>
    </source>
</evidence>
<feature type="binding site" evidence="13">
    <location>
        <position position="106"/>
    </location>
    <ligand>
        <name>NADPH</name>
        <dbReference type="ChEBI" id="CHEBI:57783"/>
    </ligand>
</feature>
<comment type="function">
    <text evidence="13">Catalyzes the reduction of the glycolytic intermediate dihydroxyacetone phosphate (DHAP) to sn-glycerol 3-phosphate (G3P), the key precursor for phospholipid synthesis.</text>
</comment>
<keyword evidence="13" id="KW-0547">Nucleotide-binding</keyword>
<dbReference type="Proteomes" id="UP000261032">
    <property type="component" value="Unassembled WGS sequence"/>
</dbReference>
<dbReference type="PRINTS" id="PR00077">
    <property type="entry name" value="GPDHDRGNASE"/>
</dbReference>
<dbReference type="RefSeq" id="WP_003534539.1">
    <property type="nucleotide sequence ID" value="NZ_BAABXX010000001.1"/>
</dbReference>
<feature type="binding site" evidence="16">
    <location>
        <position position="256"/>
    </location>
    <ligand>
        <name>NAD(+)</name>
        <dbReference type="ChEBI" id="CHEBI:57540"/>
    </ligand>
</feature>
<evidence type="ECO:0000313" key="22">
    <source>
        <dbReference type="Proteomes" id="UP000261032"/>
    </source>
</evidence>
<feature type="binding site" evidence="16">
    <location>
        <position position="279"/>
    </location>
    <ligand>
        <name>NAD(+)</name>
        <dbReference type="ChEBI" id="CHEBI:57540"/>
    </ligand>
</feature>
<dbReference type="Gene3D" id="1.10.1040.10">
    <property type="entry name" value="N-(1-d-carboxylethyl)-l-norvaline Dehydrogenase, domain 2"/>
    <property type="match status" value="1"/>
</dbReference>
<dbReference type="Proteomes" id="UP001211987">
    <property type="component" value="Unassembled WGS sequence"/>
</dbReference>
<dbReference type="InterPro" id="IPR011128">
    <property type="entry name" value="G3P_DH_NAD-dep_N"/>
</dbReference>
<dbReference type="EMBL" id="QUSL01000008">
    <property type="protein sequence ID" value="RGD86090.1"/>
    <property type="molecule type" value="Genomic_DNA"/>
</dbReference>
<evidence type="ECO:0000256" key="4">
    <source>
        <dbReference type="ARBA" id="ARBA00023002"/>
    </source>
</evidence>
<feature type="binding site" evidence="13">
    <location>
        <position position="106"/>
    </location>
    <ligand>
        <name>sn-glycerol 3-phosphate</name>
        <dbReference type="ChEBI" id="CHEBI:57597"/>
    </ligand>
</feature>
<feature type="binding site" evidence="13">
    <location>
        <position position="141"/>
    </location>
    <ligand>
        <name>NADPH</name>
        <dbReference type="ChEBI" id="CHEBI:57783"/>
    </ligand>
</feature>
<accession>A0A3E3EDX8</accession>
<dbReference type="InterPro" id="IPR036291">
    <property type="entry name" value="NAD(P)-bd_dom_sf"/>
</dbReference>
<keyword evidence="8 13" id="KW-1208">Phospholipid metabolism</keyword>
<comment type="similarity">
    <text evidence="1 13 17">Belongs to the NAD-dependent glycerol-3-phosphate dehydrogenase family.</text>
</comment>
<dbReference type="FunFam" id="3.40.50.720:FF:000019">
    <property type="entry name" value="Glycerol-3-phosphate dehydrogenase [NAD(P)+]"/>
    <property type="match status" value="1"/>
</dbReference>
<dbReference type="AlphaFoldDB" id="A0A3E3EDX8"/>
<dbReference type="UniPathway" id="UPA00940"/>
<keyword evidence="5 13" id="KW-0520">NAD</keyword>
<dbReference type="SUPFAM" id="SSF48179">
    <property type="entry name" value="6-phosphogluconate dehydrogenase C-terminal domain-like"/>
    <property type="match status" value="1"/>
</dbReference>
<evidence type="ECO:0000256" key="10">
    <source>
        <dbReference type="ARBA" id="ARBA00066687"/>
    </source>
</evidence>
<dbReference type="FunFam" id="1.10.1040.10:FF:000001">
    <property type="entry name" value="Glycerol-3-phosphate dehydrogenase [NAD(P)+]"/>
    <property type="match status" value="1"/>
</dbReference>
<evidence type="ECO:0000259" key="18">
    <source>
        <dbReference type="Pfam" id="PF01210"/>
    </source>
</evidence>
<feature type="binding site" evidence="16">
    <location>
        <position position="141"/>
    </location>
    <ligand>
        <name>NAD(+)</name>
        <dbReference type="ChEBI" id="CHEBI:57540"/>
    </ligand>
</feature>
<dbReference type="GO" id="GO:0005829">
    <property type="term" value="C:cytosol"/>
    <property type="evidence" value="ECO:0007669"/>
    <property type="project" value="TreeGrafter"/>
</dbReference>
<evidence type="ECO:0000256" key="7">
    <source>
        <dbReference type="ARBA" id="ARBA00023209"/>
    </source>
</evidence>
<evidence type="ECO:0000313" key="21">
    <source>
        <dbReference type="EMBL" id="RGD86090.1"/>
    </source>
</evidence>
<dbReference type="GO" id="GO:0008654">
    <property type="term" value="P:phospholipid biosynthetic process"/>
    <property type="evidence" value="ECO:0007669"/>
    <property type="project" value="UniProtKB-KW"/>
</dbReference>
<keyword evidence="6 13" id="KW-0443">Lipid metabolism</keyword>
<feature type="binding site" evidence="13">
    <location>
        <position position="139"/>
    </location>
    <ligand>
        <name>sn-glycerol 3-phosphate</name>
        <dbReference type="ChEBI" id="CHEBI:57597"/>
    </ligand>
</feature>
<proteinExistence type="inferred from homology"/>